<dbReference type="InterPro" id="IPR004728">
    <property type="entry name" value="Sec62"/>
</dbReference>
<evidence type="ECO:0000313" key="13">
    <source>
        <dbReference type="EMBL" id="KAL3529893.1"/>
    </source>
</evidence>
<feature type="transmembrane region" description="Helical" evidence="12">
    <location>
        <begin position="158"/>
        <end position="180"/>
    </location>
</feature>
<evidence type="ECO:0000256" key="7">
    <source>
        <dbReference type="ARBA" id="ARBA00022927"/>
    </source>
</evidence>
<keyword evidence="7" id="KW-0653">Protein transport</keyword>
<dbReference type="AlphaFoldDB" id="A0ABD3AI87"/>
<evidence type="ECO:0000256" key="11">
    <source>
        <dbReference type="SAM" id="MobiDB-lite"/>
    </source>
</evidence>
<evidence type="ECO:0000313" key="14">
    <source>
        <dbReference type="Proteomes" id="UP001630127"/>
    </source>
</evidence>
<dbReference type="EMBL" id="JBJUIK010000004">
    <property type="protein sequence ID" value="KAL3529893.1"/>
    <property type="molecule type" value="Genomic_DNA"/>
</dbReference>
<evidence type="ECO:0000256" key="3">
    <source>
        <dbReference type="ARBA" id="ARBA00021257"/>
    </source>
</evidence>
<evidence type="ECO:0000256" key="8">
    <source>
        <dbReference type="ARBA" id="ARBA00022989"/>
    </source>
</evidence>
<feature type="region of interest" description="Disordered" evidence="11">
    <location>
        <begin position="315"/>
        <end position="383"/>
    </location>
</feature>
<keyword evidence="8 12" id="KW-1133">Transmembrane helix</keyword>
<feature type="transmembrane region" description="Helical" evidence="12">
    <location>
        <begin position="187"/>
        <end position="217"/>
    </location>
</feature>
<evidence type="ECO:0000256" key="12">
    <source>
        <dbReference type="SAM" id="Phobius"/>
    </source>
</evidence>
<keyword evidence="9" id="KW-0811">Translocation</keyword>
<dbReference type="GO" id="GO:0015031">
    <property type="term" value="P:protein transport"/>
    <property type="evidence" value="ECO:0007669"/>
    <property type="project" value="UniProtKB-KW"/>
</dbReference>
<feature type="compositionally biased region" description="Polar residues" evidence="11">
    <location>
        <begin position="315"/>
        <end position="328"/>
    </location>
</feature>
<feature type="compositionally biased region" description="Basic and acidic residues" evidence="11">
    <location>
        <begin position="358"/>
        <end position="383"/>
    </location>
</feature>
<feature type="transmembrane region" description="Helical" evidence="12">
    <location>
        <begin position="252"/>
        <end position="269"/>
    </location>
</feature>
<keyword evidence="14" id="KW-1185">Reference proteome</keyword>
<evidence type="ECO:0000256" key="5">
    <source>
        <dbReference type="ARBA" id="ARBA00022692"/>
    </source>
</evidence>
<evidence type="ECO:0000256" key="1">
    <source>
        <dbReference type="ARBA" id="ARBA00004477"/>
    </source>
</evidence>
<evidence type="ECO:0000256" key="6">
    <source>
        <dbReference type="ARBA" id="ARBA00022824"/>
    </source>
</evidence>
<protein>
    <recommendedName>
        <fullName evidence="3">Translocation protein SEC62</fullName>
    </recommendedName>
</protein>
<comment type="caution">
    <text evidence="13">The sequence shown here is derived from an EMBL/GenBank/DDBJ whole genome shotgun (WGS) entry which is preliminary data.</text>
</comment>
<evidence type="ECO:0000256" key="10">
    <source>
        <dbReference type="ARBA" id="ARBA00023136"/>
    </source>
</evidence>
<proteinExistence type="inferred from homology"/>
<feature type="compositionally biased region" description="Gly residues" evidence="11">
    <location>
        <begin position="1"/>
        <end position="15"/>
    </location>
</feature>
<feature type="region of interest" description="Disordered" evidence="11">
    <location>
        <begin position="1"/>
        <end position="36"/>
    </location>
</feature>
<gene>
    <name evidence="13" type="ORF">ACH5RR_009215</name>
</gene>
<comment type="similarity">
    <text evidence="2">Belongs to the SEC62 family.</text>
</comment>
<evidence type="ECO:0000256" key="9">
    <source>
        <dbReference type="ARBA" id="ARBA00023010"/>
    </source>
</evidence>
<comment type="subcellular location">
    <subcellularLocation>
        <location evidence="1">Endoplasmic reticulum membrane</location>
        <topology evidence="1">Multi-pass membrane protein</topology>
    </subcellularLocation>
</comment>
<organism evidence="13 14">
    <name type="scientific">Cinchona calisaya</name>
    <dbReference type="NCBI Taxonomy" id="153742"/>
    <lineage>
        <taxon>Eukaryota</taxon>
        <taxon>Viridiplantae</taxon>
        <taxon>Streptophyta</taxon>
        <taxon>Embryophyta</taxon>
        <taxon>Tracheophyta</taxon>
        <taxon>Spermatophyta</taxon>
        <taxon>Magnoliopsida</taxon>
        <taxon>eudicotyledons</taxon>
        <taxon>Gunneridae</taxon>
        <taxon>Pentapetalae</taxon>
        <taxon>asterids</taxon>
        <taxon>lamiids</taxon>
        <taxon>Gentianales</taxon>
        <taxon>Rubiaceae</taxon>
        <taxon>Cinchonoideae</taxon>
        <taxon>Cinchoneae</taxon>
        <taxon>Cinchona</taxon>
    </lineage>
</organism>
<dbReference type="PANTHER" id="PTHR12443:SF9">
    <property type="entry name" value="TRANSLOCATION PROTEIN SEC62"/>
    <property type="match status" value="1"/>
</dbReference>
<evidence type="ECO:0000256" key="4">
    <source>
        <dbReference type="ARBA" id="ARBA00022448"/>
    </source>
</evidence>
<keyword evidence="5 12" id="KW-0812">Transmembrane</keyword>
<dbReference type="Pfam" id="PF03839">
    <property type="entry name" value="Sec62"/>
    <property type="match status" value="1"/>
</dbReference>
<dbReference type="Proteomes" id="UP001630127">
    <property type="component" value="Unassembled WGS sequence"/>
</dbReference>
<sequence>MKKGGGGGGGGGGGAADKKKVRHASNSDTPPRKQAAKRDVFQLFAEKVRDHKDLESRWAVLQETRVEYFRGKDFVSFLRNHTELKNILESDRNLEVEDIANVLLRKNLLVRCDRVVKTVRPGKKKLSTWPAHLEIFPDQVFSENDAFFAWTFVKRHPLWQTLLSFSWPLLTLAICLFPVYPHRCKLLILYSCASVLLLILCLLLLRGLVFGLGWIFLGKRIWFFPNILAEEATLKELFQFWPQKDEGEPPKWTARLFYAVVSVLVILLLKHHAPDEAARARYQKRVYNIIDDVIEWSPRLALSGMMERQPVMNATEPNNFTEGSQANTEGVGFPEDPNGENISEQYEVEEGMGNLEDTNQHEIKEEIGNRDDPDHQHQHYKDL</sequence>
<keyword evidence="6" id="KW-0256">Endoplasmic reticulum</keyword>
<name>A0ABD3AI87_9GENT</name>
<keyword evidence="10 12" id="KW-0472">Membrane</keyword>
<accession>A0ABD3AI87</accession>
<evidence type="ECO:0000256" key="2">
    <source>
        <dbReference type="ARBA" id="ARBA00010604"/>
    </source>
</evidence>
<keyword evidence="4" id="KW-0813">Transport</keyword>
<dbReference type="PANTHER" id="PTHR12443">
    <property type="entry name" value="TRANSLOCATION PROTEIN SEC62"/>
    <property type="match status" value="1"/>
</dbReference>
<dbReference type="GO" id="GO:0005789">
    <property type="term" value="C:endoplasmic reticulum membrane"/>
    <property type="evidence" value="ECO:0007669"/>
    <property type="project" value="UniProtKB-SubCell"/>
</dbReference>
<reference evidence="13 14" key="1">
    <citation type="submission" date="2024-11" db="EMBL/GenBank/DDBJ databases">
        <title>A near-complete genome assembly of Cinchona calisaya.</title>
        <authorList>
            <person name="Lian D.C."/>
            <person name="Zhao X.W."/>
            <person name="Wei L."/>
        </authorList>
    </citation>
    <scope>NUCLEOTIDE SEQUENCE [LARGE SCALE GENOMIC DNA]</scope>
    <source>
        <tissue evidence="13">Nenye</tissue>
    </source>
</reference>